<dbReference type="AlphaFoldDB" id="A0A9C6TW70"/>
<reference evidence="3" key="1">
    <citation type="submission" date="2025-08" db="UniProtKB">
        <authorList>
            <consortium name="RefSeq"/>
        </authorList>
    </citation>
    <scope>IDENTIFICATION</scope>
    <source>
        <tissue evidence="3">Whole organism</tissue>
    </source>
</reference>
<gene>
    <name evidence="3" type="primary">LOC113213774</name>
</gene>
<organism evidence="2 3">
    <name type="scientific">Frankliniella occidentalis</name>
    <name type="common">Western flower thrips</name>
    <name type="synonym">Euthrips occidentalis</name>
    <dbReference type="NCBI Taxonomy" id="133901"/>
    <lineage>
        <taxon>Eukaryota</taxon>
        <taxon>Metazoa</taxon>
        <taxon>Ecdysozoa</taxon>
        <taxon>Arthropoda</taxon>
        <taxon>Hexapoda</taxon>
        <taxon>Insecta</taxon>
        <taxon>Pterygota</taxon>
        <taxon>Neoptera</taxon>
        <taxon>Paraneoptera</taxon>
        <taxon>Thysanoptera</taxon>
        <taxon>Terebrantia</taxon>
        <taxon>Thripoidea</taxon>
        <taxon>Thripidae</taxon>
        <taxon>Frankliniella</taxon>
    </lineage>
</organism>
<evidence type="ECO:0000313" key="2">
    <source>
        <dbReference type="Proteomes" id="UP000504606"/>
    </source>
</evidence>
<dbReference type="PANTHER" id="PTHR10699:SF11">
    <property type="entry name" value="IGLOO, ISOFORM A"/>
    <property type="match status" value="1"/>
</dbReference>
<accession>A0A9C6TW70</accession>
<dbReference type="KEGG" id="foc:113213774"/>
<dbReference type="GeneID" id="113213774"/>
<feature type="compositionally biased region" description="Acidic residues" evidence="1">
    <location>
        <begin position="79"/>
        <end position="95"/>
    </location>
</feature>
<evidence type="ECO:0000256" key="1">
    <source>
        <dbReference type="SAM" id="MobiDB-lite"/>
    </source>
</evidence>
<protein>
    <submittedName>
        <fullName evidence="3">Neuromodulin</fullName>
    </submittedName>
</protein>
<dbReference type="PANTHER" id="PTHR10699">
    <property type="entry name" value="NEUROMODULIN"/>
    <property type="match status" value="1"/>
</dbReference>
<dbReference type="SMART" id="SM00015">
    <property type="entry name" value="IQ"/>
    <property type="match status" value="3"/>
</dbReference>
<sequence>MGCNSSTAAVGAVAAESAAEDAAPATTTSAAGSAVASAASARSTCEKCRARSAGGTEVDENGKHLPPVRKPREVREVPDGEDEEAIDIDLEDPEVEQAATKIQAAFRGHRARKQPAEEQPEPAVEEPAQDSVQDTTMQPGDEEPTKEQLMAEFNPNDKELCNAATKIQASFRGHVARKAGDKAEEEAKAKDKEEADAAAAKELADELADIDLTDPELHKAATKIQSTFRGHKVRKEGGDE</sequence>
<evidence type="ECO:0000313" key="3">
    <source>
        <dbReference type="RefSeq" id="XP_052121117.1"/>
    </source>
</evidence>
<name>A0A9C6TW70_FRAOC</name>
<dbReference type="GO" id="GO:0005516">
    <property type="term" value="F:calmodulin binding"/>
    <property type="evidence" value="ECO:0007669"/>
    <property type="project" value="TreeGrafter"/>
</dbReference>
<dbReference type="OrthoDB" id="252964at2759"/>
<dbReference type="PROSITE" id="PS50096">
    <property type="entry name" value="IQ"/>
    <property type="match status" value="3"/>
</dbReference>
<dbReference type="Pfam" id="PF00612">
    <property type="entry name" value="IQ"/>
    <property type="match status" value="3"/>
</dbReference>
<dbReference type="CTD" id="3535"/>
<proteinExistence type="predicted"/>
<feature type="region of interest" description="Disordered" evidence="1">
    <location>
        <begin position="174"/>
        <end position="200"/>
    </location>
</feature>
<feature type="region of interest" description="Disordered" evidence="1">
    <location>
        <begin position="1"/>
        <end position="145"/>
    </location>
</feature>
<keyword evidence="2" id="KW-1185">Reference proteome</keyword>
<dbReference type="CDD" id="cd23767">
    <property type="entry name" value="IQCD"/>
    <property type="match status" value="2"/>
</dbReference>
<dbReference type="Gene3D" id="1.20.5.190">
    <property type="match status" value="2"/>
</dbReference>
<dbReference type="Proteomes" id="UP000504606">
    <property type="component" value="Unplaced"/>
</dbReference>
<dbReference type="InterPro" id="IPR000048">
    <property type="entry name" value="IQ_motif_EF-hand-BS"/>
</dbReference>
<feature type="compositionally biased region" description="Basic and acidic residues" evidence="1">
    <location>
        <begin position="178"/>
        <end position="195"/>
    </location>
</feature>
<dbReference type="RefSeq" id="XP_052121117.1">
    <property type="nucleotide sequence ID" value="XM_052265157.1"/>
</dbReference>
<feature type="compositionally biased region" description="Acidic residues" evidence="1">
    <location>
        <begin position="118"/>
        <end position="128"/>
    </location>
</feature>
<feature type="compositionally biased region" description="Low complexity" evidence="1">
    <location>
        <begin position="1"/>
        <end position="43"/>
    </location>
</feature>